<comment type="similarity">
    <text evidence="1 2">Belongs to the phD/YefM antitoxin family.</text>
</comment>
<dbReference type="Gene3D" id="3.40.1620.10">
    <property type="entry name" value="YefM-like domain"/>
    <property type="match status" value="1"/>
</dbReference>
<dbReference type="NCBIfam" id="TIGR01552">
    <property type="entry name" value="phd_fam"/>
    <property type="match status" value="1"/>
</dbReference>
<keyword evidence="4" id="KW-1185">Reference proteome</keyword>
<dbReference type="PANTHER" id="PTHR33713:SF3">
    <property type="entry name" value="ANTITOXIN"/>
    <property type="match status" value="1"/>
</dbReference>
<organism evidence="3 4">
    <name type="scientific">Fodinibius salipaludis</name>
    <dbReference type="NCBI Taxonomy" id="2032627"/>
    <lineage>
        <taxon>Bacteria</taxon>
        <taxon>Pseudomonadati</taxon>
        <taxon>Balneolota</taxon>
        <taxon>Balneolia</taxon>
        <taxon>Balneolales</taxon>
        <taxon>Balneolaceae</taxon>
        <taxon>Fodinibius</taxon>
    </lineage>
</organism>
<dbReference type="SUPFAM" id="SSF143120">
    <property type="entry name" value="YefM-like"/>
    <property type="match status" value="1"/>
</dbReference>
<name>A0A2A2G6J2_9BACT</name>
<accession>A0A2A2G6J2</accession>
<dbReference type="Proteomes" id="UP000218831">
    <property type="component" value="Unassembled WGS sequence"/>
</dbReference>
<dbReference type="RefSeq" id="WP_095607798.1">
    <property type="nucleotide sequence ID" value="NZ_NSKE01000021.1"/>
</dbReference>
<dbReference type="InterPro" id="IPR006442">
    <property type="entry name" value="Antitoxin_Phd/YefM"/>
</dbReference>
<dbReference type="PANTHER" id="PTHR33713">
    <property type="entry name" value="ANTITOXIN YAFN-RELATED"/>
    <property type="match status" value="1"/>
</dbReference>
<comment type="function">
    <text evidence="2">Antitoxin component of a type II toxin-antitoxin (TA) system.</text>
</comment>
<proteinExistence type="inferred from homology"/>
<dbReference type="InterPro" id="IPR051405">
    <property type="entry name" value="phD/YefM_antitoxin"/>
</dbReference>
<comment type="caution">
    <text evidence="3">The sequence shown here is derived from an EMBL/GenBank/DDBJ whole genome shotgun (WGS) entry which is preliminary data.</text>
</comment>
<gene>
    <name evidence="3" type="ORF">CK503_15795</name>
</gene>
<evidence type="ECO:0000313" key="3">
    <source>
        <dbReference type="EMBL" id="PAU92624.1"/>
    </source>
</evidence>
<dbReference type="InterPro" id="IPR036165">
    <property type="entry name" value="YefM-like_sf"/>
</dbReference>
<evidence type="ECO:0000256" key="1">
    <source>
        <dbReference type="ARBA" id="ARBA00009981"/>
    </source>
</evidence>
<evidence type="ECO:0000313" key="4">
    <source>
        <dbReference type="Proteomes" id="UP000218831"/>
    </source>
</evidence>
<dbReference type="AlphaFoldDB" id="A0A2A2G6J2"/>
<protein>
    <recommendedName>
        <fullName evidence="2">Antitoxin</fullName>
    </recommendedName>
</protein>
<reference evidence="3 4" key="1">
    <citation type="submission" date="2017-08" db="EMBL/GenBank/DDBJ databases">
        <title>Aliifodinibius alkalisoli sp. nov., isolated from saline alkaline soil.</title>
        <authorList>
            <person name="Liu D."/>
            <person name="Zhang G."/>
        </authorList>
    </citation>
    <scope>NUCLEOTIDE SEQUENCE [LARGE SCALE GENOMIC DNA]</scope>
    <source>
        <strain evidence="3 4">WN023</strain>
    </source>
</reference>
<dbReference type="EMBL" id="NSKE01000021">
    <property type="protein sequence ID" value="PAU92624.1"/>
    <property type="molecule type" value="Genomic_DNA"/>
</dbReference>
<dbReference type="OrthoDB" id="6902169at2"/>
<sequence>MKTELVTTLKRQATKLLAELREEKEPVLITEHGKPSAYLVDVEQFEQIQKKLELLEGLARGEKAILEDRVVSHEDAKKRMQRWLK</sequence>
<dbReference type="Pfam" id="PF02604">
    <property type="entry name" value="PhdYeFM_antitox"/>
    <property type="match status" value="1"/>
</dbReference>
<evidence type="ECO:0000256" key="2">
    <source>
        <dbReference type="RuleBase" id="RU362080"/>
    </source>
</evidence>